<dbReference type="InterPro" id="IPR029479">
    <property type="entry name" value="Nitroreductase"/>
</dbReference>
<dbReference type="SUPFAM" id="SSF55469">
    <property type="entry name" value="FMN-dependent nitroreductase-like"/>
    <property type="match status" value="1"/>
</dbReference>
<evidence type="ECO:0000256" key="1">
    <source>
        <dbReference type="ARBA" id="ARBA00001917"/>
    </source>
</evidence>
<dbReference type="InterPro" id="IPR000415">
    <property type="entry name" value="Nitroreductase-like"/>
</dbReference>
<evidence type="ECO:0000256" key="2">
    <source>
        <dbReference type="ARBA" id="ARBA00007118"/>
    </source>
</evidence>
<dbReference type="PANTHER" id="PTHR43821:SF1">
    <property type="entry name" value="NAD(P)H NITROREDUCTASE YDJA-RELATED"/>
    <property type="match status" value="1"/>
</dbReference>
<reference evidence="9" key="1">
    <citation type="submission" date="2018-05" db="EMBL/GenBank/DDBJ databases">
        <authorList>
            <person name="Lanie J.A."/>
            <person name="Ng W.-L."/>
            <person name="Kazmierczak K.M."/>
            <person name="Andrzejewski T.M."/>
            <person name="Davidsen T.M."/>
            <person name="Wayne K.J."/>
            <person name="Tettelin H."/>
            <person name="Glass J.I."/>
            <person name="Rusch D."/>
            <person name="Podicherti R."/>
            <person name="Tsui H.-C.T."/>
            <person name="Winkler M.E."/>
        </authorList>
    </citation>
    <scope>NUCLEOTIDE SEQUENCE</scope>
</reference>
<dbReference type="InterPro" id="IPR026021">
    <property type="entry name" value="YdjA-like"/>
</dbReference>
<accession>A0A381R9M1</accession>
<evidence type="ECO:0000256" key="6">
    <source>
        <dbReference type="ARBA" id="ARBA00023002"/>
    </source>
</evidence>
<dbReference type="InterPro" id="IPR052530">
    <property type="entry name" value="NAD(P)H_nitroreductase"/>
</dbReference>
<dbReference type="PANTHER" id="PTHR43821">
    <property type="entry name" value="NAD(P)H NITROREDUCTASE YDJA-RELATED"/>
    <property type="match status" value="1"/>
</dbReference>
<feature type="non-terminal residue" evidence="9">
    <location>
        <position position="1"/>
    </location>
</feature>
<keyword evidence="3" id="KW-0285">Flavoprotein</keyword>
<organism evidence="9">
    <name type="scientific">marine metagenome</name>
    <dbReference type="NCBI Taxonomy" id="408172"/>
    <lineage>
        <taxon>unclassified sequences</taxon>
        <taxon>metagenomes</taxon>
        <taxon>ecological metagenomes</taxon>
    </lineage>
</organism>
<dbReference type="Gene3D" id="3.40.109.10">
    <property type="entry name" value="NADH Oxidase"/>
    <property type="match status" value="1"/>
</dbReference>
<dbReference type="PIRSF" id="PIRSF000232">
    <property type="entry name" value="YdjA"/>
    <property type="match status" value="1"/>
</dbReference>
<evidence type="ECO:0000259" key="8">
    <source>
        <dbReference type="Pfam" id="PF00881"/>
    </source>
</evidence>
<evidence type="ECO:0000256" key="4">
    <source>
        <dbReference type="ARBA" id="ARBA00022643"/>
    </source>
</evidence>
<evidence type="ECO:0000256" key="5">
    <source>
        <dbReference type="ARBA" id="ARBA00022857"/>
    </source>
</evidence>
<name>A0A381R9M1_9ZZZZ</name>
<protein>
    <recommendedName>
        <fullName evidence="8">Nitroreductase domain-containing protein</fullName>
    </recommendedName>
</protein>
<dbReference type="AlphaFoldDB" id="A0A381R9M1"/>
<dbReference type="EMBL" id="UINC01001771">
    <property type="protein sequence ID" value="SUZ88436.1"/>
    <property type="molecule type" value="Genomic_DNA"/>
</dbReference>
<keyword evidence="5" id="KW-0521">NADP</keyword>
<keyword evidence="4" id="KW-0288">FMN</keyword>
<evidence type="ECO:0000313" key="9">
    <source>
        <dbReference type="EMBL" id="SUZ88436.1"/>
    </source>
</evidence>
<dbReference type="Pfam" id="PF00881">
    <property type="entry name" value="Nitroreductase"/>
    <property type="match status" value="1"/>
</dbReference>
<keyword evidence="7" id="KW-0520">NAD</keyword>
<gene>
    <name evidence="9" type="ORF">METZ01_LOCUS41290</name>
</gene>
<evidence type="ECO:0000256" key="3">
    <source>
        <dbReference type="ARBA" id="ARBA00022630"/>
    </source>
</evidence>
<comment type="similarity">
    <text evidence="2">Belongs to the nitroreductase family.</text>
</comment>
<proteinExistence type="inferred from homology"/>
<sequence>VIIPNGLLSEMSIFQTIHERRSIKEFTARTVTREEIEQLLEAVVQAPNHRMTEPWRFYVLGPKARYAYGAALGRRKAKRVEDSGAAEAVILKVANAHEALPCMIASTLVLDENPEVCEEDYAAVFMGLQNLSLAAHHMGLGAHIKSGAVMEDPLARSAVGVADGERIVATIHLGEPASVPEQKSRKSAIDFTTWVG</sequence>
<dbReference type="CDD" id="cd02135">
    <property type="entry name" value="YdjA-like"/>
    <property type="match status" value="1"/>
</dbReference>
<evidence type="ECO:0000256" key="7">
    <source>
        <dbReference type="ARBA" id="ARBA00023027"/>
    </source>
</evidence>
<dbReference type="GO" id="GO:0016491">
    <property type="term" value="F:oxidoreductase activity"/>
    <property type="evidence" value="ECO:0007669"/>
    <property type="project" value="UniProtKB-KW"/>
</dbReference>
<keyword evidence="6" id="KW-0560">Oxidoreductase</keyword>
<feature type="domain" description="Nitroreductase" evidence="8">
    <location>
        <begin position="17"/>
        <end position="174"/>
    </location>
</feature>
<comment type="cofactor">
    <cofactor evidence="1">
        <name>FMN</name>
        <dbReference type="ChEBI" id="CHEBI:58210"/>
    </cofactor>
</comment>